<evidence type="ECO:0000313" key="2">
    <source>
        <dbReference type="EMBL" id="CUS32587.1"/>
    </source>
</evidence>
<dbReference type="Gene3D" id="3.40.50.1110">
    <property type="entry name" value="SGNH hydrolase"/>
    <property type="match status" value="1"/>
</dbReference>
<proteinExistence type="predicted"/>
<dbReference type="SUPFAM" id="SSF52266">
    <property type="entry name" value="SGNH hydrolase"/>
    <property type="match status" value="1"/>
</dbReference>
<evidence type="ECO:0008006" key="4">
    <source>
        <dbReference type="Google" id="ProtNLM"/>
    </source>
</evidence>
<dbReference type="Proteomes" id="UP000199032">
    <property type="component" value="Unassembled WGS sequence"/>
</dbReference>
<protein>
    <recommendedName>
        <fullName evidence="4">AlgX/AlgJ SGNH hydrolase-like domain-containing protein</fullName>
    </recommendedName>
</protein>
<accession>A0A0S4L9N1</accession>
<evidence type="ECO:0000256" key="1">
    <source>
        <dbReference type="SAM" id="Phobius"/>
    </source>
</evidence>
<name>A0A0S4L9N1_9BACT</name>
<keyword evidence="1" id="KW-0472">Membrane</keyword>
<dbReference type="AlphaFoldDB" id="A0A0S4L9N1"/>
<keyword evidence="1" id="KW-0812">Transmembrane</keyword>
<evidence type="ECO:0000313" key="3">
    <source>
        <dbReference type="Proteomes" id="UP000199032"/>
    </source>
</evidence>
<dbReference type="InterPro" id="IPR036514">
    <property type="entry name" value="SGNH_hydro_sf"/>
</dbReference>
<dbReference type="STRING" id="1742972.COMA1_10702"/>
<reference evidence="2 3" key="1">
    <citation type="submission" date="2015-10" db="EMBL/GenBank/DDBJ databases">
        <authorList>
            <person name="Gilbert D.G."/>
        </authorList>
    </citation>
    <scope>NUCLEOTIDE SEQUENCE [LARGE SCALE GENOMIC DNA]</scope>
    <source>
        <strain evidence="2">COMA1</strain>
    </source>
</reference>
<feature type="transmembrane region" description="Helical" evidence="1">
    <location>
        <begin position="21"/>
        <end position="47"/>
    </location>
</feature>
<sequence>MQSIGTKSACGTRMKNYRRISAGLAMFTVVGSVLSSLLIIEIALRFLPVCSSMQKLPVDQHNPILRFPSNQRFTYAKGWNFEILNYGRFNNYGFVNNQDYQSNPEDLLLAVIGDSYVEALMVPYEQSLQGRLAELYKGKGKVYSFGISGSQLAQYVAMAEYVWREFHPQGLVFVIIGNDFDESLVQVRSGLHLFKRHSQDQSLSLIRTDYQPTVLETILKHSAVVRYLWSTVGVGDLTRLPQWFTRSEVLYVGNTSRDASLERVRDSRLVVDSFFSELSRRVELEPARIQFVVDGMRPQLYSPEDLLKAQGSYFDLIRQYFIETAILKGYEVIDLQSPFIARHDKDGARFEFPTDGHWNGLGHQVAADAVSASNLAKMVSTYPGPTAQTIR</sequence>
<dbReference type="GO" id="GO:0016788">
    <property type="term" value="F:hydrolase activity, acting on ester bonds"/>
    <property type="evidence" value="ECO:0007669"/>
    <property type="project" value="UniProtKB-ARBA"/>
</dbReference>
<keyword evidence="3" id="KW-1185">Reference proteome</keyword>
<keyword evidence="1" id="KW-1133">Transmembrane helix</keyword>
<gene>
    <name evidence="2" type="ORF">COMA1_10702</name>
</gene>
<organism evidence="2 3">
    <name type="scientific">Candidatus Nitrospira nitrosa</name>
    <dbReference type="NCBI Taxonomy" id="1742972"/>
    <lineage>
        <taxon>Bacteria</taxon>
        <taxon>Pseudomonadati</taxon>
        <taxon>Nitrospirota</taxon>
        <taxon>Nitrospiria</taxon>
        <taxon>Nitrospirales</taxon>
        <taxon>Nitrospiraceae</taxon>
        <taxon>Nitrospira</taxon>
    </lineage>
</organism>
<dbReference type="EMBL" id="CZQA01000001">
    <property type="protein sequence ID" value="CUS32587.1"/>
    <property type="molecule type" value="Genomic_DNA"/>
</dbReference>